<dbReference type="Gene3D" id="3.40.50.150">
    <property type="entry name" value="Vaccinia Virus protein VP39"/>
    <property type="match status" value="1"/>
</dbReference>
<dbReference type="EMBL" id="BAABHV010000009">
    <property type="protein sequence ID" value="GAA5051142.1"/>
    <property type="molecule type" value="Genomic_DNA"/>
</dbReference>
<dbReference type="SUPFAM" id="SSF46785">
    <property type="entry name" value="Winged helix' DNA-binding domain"/>
    <property type="match status" value="1"/>
</dbReference>
<evidence type="ECO:0000259" key="5">
    <source>
        <dbReference type="Pfam" id="PF08100"/>
    </source>
</evidence>
<feature type="domain" description="O-methyltransferase C-terminal" evidence="4">
    <location>
        <begin position="113"/>
        <end position="320"/>
    </location>
</feature>
<dbReference type="PANTHER" id="PTHR43712">
    <property type="entry name" value="PUTATIVE (AFU_ORTHOLOGUE AFUA_4G14580)-RELATED"/>
    <property type="match status" value="1"/>
</dbReference>
<dbReference type="PANTHER" id="PTHR43712:SF2">
    <property type="entry name" value="O-METHYLTRANSFERASE CICE"/>
    <property type="match status" value="1"/>
</dbReference>
<accession>A0ABP9K533</accession>
<evidence type="ECO:0000259" key="4">
    <source>
        <dbReference type="Pfam" id="PF00891"/>
    </source>
</evidence>
<proteinExistence type="predicted"/>
<evidence type="ECO:0000256" key="3">
    <source>
        <dbReference type="ARBA" id="ARBA00022691"/>
    </source>
</evidence>
<evidence type="ECO:0000256" key="2">
    <source>
        <dbReference type="ARBA" id="ARBA00022679"/>
    </source>
</evidence>
<protein>
    <submittedName>
        <fullName evidence="6">Methyltransferase</fullName>
    </submittedName>
</protein>
<feature type="domain" description="O-methyltransferase dimerisation" evidence="5">
    <location>
        <begin position="26"/>
        <end position="89"/>
    </location>
</feature>
<dbReference type="SUPFAM" id="SSF53335">
    <property type="entry name" value="S-adenosyl-L-methionine-dependent methyltransferases"/>
    <property type="match status" value="1"/>
</dbReference>
<comment type="caution">
    <text evidence="6">The sequence shown here is derived from an EMBL/GenBank/DDBJ whole genome shotgun (WGS) entry which is preliminary data.</text>
</comment>
<dbReference type="InterPro" id="IPR036390">
    <property type="entry name" value="WH_DNA-bd_sf"/>
</dbReference>
<dbReference type="PROSITE" id="PS51683">
    <property type="entry name" value="SAM_OMT_II"/>
    <property type="match status" value="1"/>
</dbReference>
<keyword evidence="1 6" id="KW-0489">Methyltransferase</keyword>
<dbReference type="CDD" id="cd02440">
    <property type="entry name" value="AdoMet_MTases"/>
    <property type="match status" value="1"/>
</dbReference>
<dbReference type="Pfam" id="PF08100">
    <property type="entry name" value="Dimerisation"/>
    <property type="match status" value="1"/>
</dbReference>
<dbReference type="InterPro" id="IPR012967">
    <property type="entry name" value="COMT_dimerisation"/>
</dbReference>
<gene>
    <name evidence="6" type="ORF">GCM10023208_10720</name>
</gene>
<reference evidence="7" key="1">
    <citation type="journal article" date="2019" name="Int. J. Syst. Evol. Microbiol.">
        <title>The Global Catalogue of Microorganisms (GCM) 10K type strain sequencing project: providing services to taxonomists for standard genome sequencing and annotation.</title>
        <authorList>
            <consortium name="The Broad Institute Genomics Platform"/>
            <consortium name="The Broad Institute Genome Sequencing Center for Infectious Disease"/>
            <person name="Wu L."/>
            <person name="Ma J."/>
        </authorList>
    </citation>
    <scope>NUCLEOTIDE SEQUENCE [LARGE SCALE GENOMIC DNA]</scope>
    <source>
        <strain evidence="7">JCM 18014</strain>
    </source>
</reference>
<dbReference type="Proteomes" id="UP001500518">
    <property type="component" value="Unassembled WGS sequence"/>
</dbReference>
<keyword evidence="7" id="KW-1185">Reference proteome</keyword>
<organism evidence="6 7">
    <name type="scientific">Erythrobacter westpacificensis</name>
    <dbReference type="NCBI Taxonomy" id="1055231"/>
    <lineage>
        <taxon>Bacteria</taxon>
        <taxon>Pseudomonadati</taxon>
        <taxon>Pseudomonadota</taxon>
        <taxon>Alphaproteobacteria</taxon>
        <taxon>Sphingomonadales</taxon>
        <taxon>Erythrobacteraceae</taxon>
        <taxon>Erythrobacter/Porphyrobacter group</taxon>
        <taxon>Erythrobacter</taxon>
    </lineage>
</organism>
<dbReference type="RefSeq" id="WP_346032090.1">
    <property type="nucleotide sequence ID" value="NZ_BAABHV010000009.1"/>
</dbReference>
<dbReference type="GO" id="GO:0032259">
    <property type="term" value="P:methylation"/>
    <property type="evidence" value="ECO:0007669"/>
    <property type="project" value="UniProtKB-KW"/>
</dbReference>
<dbReference type="Pfam" id="PF00891">
    <property type="entry name" value="Methyltransf_2"/>
    <property type="match status" value="1"/>
</dbReference>
<dbReference type="InterPro" id="IPR029063">
    <property type="entry name" value="SAM-dependent_MTases_sf"/>
</dbReference>
<dbReference type="Gene3D" id="1.10.10.10">
    <property type="entry name" value="Winged helix-like DNA-binding domain superfamily/Winged helix DNA-binding domain"/>
    <property type="match status" value="1"/>
</dbReference>
<keyword evidence="2" id="KW-0808">Transferase</keyword>
<keyword evidence="3" id="KW-0949">S-adenosyl-L-methionine</keyword>
<dbReference type="GO" id="GO:0008168">
    <property type="term" value="F:methyltransferase activity"/>
    <property type="evidence" value="ECO:0007669"/>
    <property type="project" value="UniProtKB-KW"/>
</dbReference>
<evidence type="ECO:0000313" key="7">
    <source>
        <dbReference type="Proteomes" id="UP001500518"/>
    </source>
</evidence>
<dbReference type="InterPro" id="IPR016461">
    <property type="entry name" value="COMT-like"/>
</dbReference>
<evidence type="ECO:0000256" key="1">
    <source>
        <dbReference type="ARBA" id="ARBA00022603"/>
    </source>
</evidence>
<sequence>MGPLPPGTDDRAIWDIWQSQFTLPAVTVADELGLFRHLGNAAMTTADLAEALAVDERALGVLLGGLAALDMVEKRDGRWSATPPARMWLHPDAEGYWGGFLYRFRESIPLHADLIAMVRTGVRPENKVAGGPEWERGTMSAEVAKRISDFMHAHSMGPARGVAVQPVFGEVRSMLDVGCGSGVYGIEFARANPRMEVTLLDLKEMVAEAQHHVEAAGVTGRVSTCGLNMFEEDWPTGHDAHFFANIFHDWSEETNALLSRKSFEALEPGGRIFLHEILMDDDGTGPWQAASFSIMMLLGTLGKQYTLPEFRDLLEAAGFEDVRAHRSGGGYYSLVSARKPA</sequence>
<dbReference type="InterPro" id="IPR001077">
    <property type="entry name" value="COMT_C"/>
</dbReference>
<dbReference type="InterPro" id="IPR036388">
    <property type="entry name" value="WH-like_DNA-bd_sf"/>
</dbReference>
<name>A0ABP9K533_9SPHN</name>
<evidence type="ECO:0000313" key="6">
    <source>
        <dbReference type="EMBL" id="GAA5051142.1"/>
    </source>
</evidence>